<sequence length="692" mass="78282">MKHSLPDFPCGPLDIYRKKASFNWKEMAMFLQDEDELALKQRVFWTLENDPIFARQPGEDLSTEKMREVTFRRCKQLFRYNFLTQEEVMANPWRVVVLNDCLGMYDPSLSAKYFLNKGMFAQIVANTGSQRTSHFLQDIEDMMTFGCFALTELSHGSNTRAIRTTAKYDPSTQEFVVNSPDFEAAKFWVGNLGKTATHAVVFARLYTPDGACHGLHSFIIQVRDPKTLLAMPGVMVGDMGKKLGQNGLDNGFAVFSNVRIPRENLLNKTGDVSPEGHYITPFKDPNKRFGASLGALSNGRVSITRMAVVNLKLALTIAIRFSATRRQFGPREDEEIPVLEYQLQQWRLIPYLAALYALDHFSKSLFVNFMEFQLGMMTKDQSERQAELGREIHAITCASKPLGSWTTQKASQECREACGGHGYLAMNRLGNIRDDNDPNCTYEGDNNVLLQQTSNYLLSLLDAKQRDGVGIASPLETVDFLNNYEGILKTKFSAASVEQCMDSAVPLAAYKWLVCFLLRESQRRQAQERASGKADFEVRNNSQVFFCRSLSIVYIEHTVLQRFHDKTRADDTPPALRPVLRQLCALYGLWTLNNHMATLYQGGFCSGWEPADWIQHAILNLCSQLKDEAVALVDVVAPADFILNSPIAKADGELYKNLWSSVMQGNKVLERPYWWTEFTSDKPVVGSLRPKL</sequence>
<evidence type="ECO:0000313" key="1">
    <source>
        <dbReference type="EMBL" id="KAJ8007719.1"/>
    </source>
</evidence>
<dbReference type="EMBL" id="CM055735">
    <property type="protein sequence ID" value="KAJ8007719.1"/>
    <property type="molecule type" value="Genomic_DNA"/>
</dbReference>
<dbReference type="Proteomes" id="UP001157502">
    <property type="component" value="Chromosome 8"/>
</dbReference>
<keyword evidence="2" id="KW-1185">Reference proteome</keyword>
<comment type="caution">
    <text evidence="1">The sequence shown here is derived from an EMBL/GenBank/DDBJ whole genome shotgun (WGS) entry which is preliminary data.</text>
</comment>
<evidence type="ECO:0000313" key="2">
    <source>
        <dbReference type="Proteomes" id="UP001157502"/>
    </source>
</evidence>
<reference evidence="1" key="1">
    <citation type="submission" date="2021-05" db="EMBL/GenBank/DDBJ databases">
        <authorList>
            <person name="Pan Q."/>
            <person name="Jouanno E."/>
            <person name="Zahm M."/>
            <person name="Klopp C."/>
            <person name="Cabau C."/>
            <person name="Louis A."/>
            <person name="Berthelot C."/>
            <person name="Parey E."/>
            <person name="Roest Crollius H."/>
            <person name="Montfort J."/>
            <person name="Robinson-Rechavi M."/>
            <person name="Bouchez O."/>
            <person name="Lampietro C."/>
            <person name="Lopez Roques C."/>
            <person name="Donnadieu C."/>
            <person name="Postlethwait J."/>
            <person name="Bobe J."/>
            <person name="Dillon D."/>
            <person name="Chandos A."/>
            <person name="von Hippel F."/>
            <person name="Guiguen Y."/>
        </authorList>
    </citation>
    <scope>NUCLEOTIDE SEQUENCE</scope>
    <source>
        <strain evidence="1">YG-Jan2019</strain>
    </source>
</reference>
<name>A0ACC2GVM8_DALPE</name>
<organism evidence="1 2">
    <name type="scientific">Dallia pectoralis</name>
    <name type="common">Alaska blackfish</name>
    <dbReference type="NCBI Taxonomy" id="75939"/>
    <lineage>
        <taxon>Eukaryota</taxon>
        <taxon>Metazoa</taxon>
        <taxon>Chordata</taxon>
        <taxon>Craniata</taxon>
        <taxon>Vertebrata</taxon>
        <taxon>Euteleostomi</taxon>
        <taxon>Actinopterygii</taxon>
        <taxon>Neopterygii</taxon>
        <taxon>Teleostei</taxon>
        <taxon>Protacanthopterygii</taxon>
        <taxon>Esociformes</taxon>
        <taxon>Umbridae</taxon>
        <taxon>Dallia</taxon>
    </lineage>
</organism>
<protein>
    <submittedName>
        <fullName evidence="1">Uncharacterized protein</fullName>
    </submittedName>
</protein>
<proteinExistence type="predicted"/>
<accession>A0ACC2GVM8</accession>
<gene>
    <name evidence="1" type="ORF">DPEC_G00097080</name>
</gene>